<keyword evidence="2" id="KW-1185">Reference proteome</keyword>
<evidence type="ECO:0000313" key="2">
    <source>
        <dbReference type="Proteomes" id="UP001265259"/>
    </source>
</evidence>
<protein>
    <recommendedName>
        <fullName evidence="3">N-acetyltransferase domain-containing protein</fullName>
    </recommendedName>
</protein>
<gene>
    <name evidence="1" type="ORF">RM543_10410</name>
</gene>
<dbReference type="RefSeq" id="WP_311691250.1">
    <property type="nucleotide sequence ID" value="NZ_JAVRHL010000002.1"/>
</dbReference>
<sequence length="161" mass="18263">MLRWLKTKTITYQDFAGAPDKLVATIRYCIHGGKPYMLTLSRAPDCYVKKGPHSIATFETLSIKDRTLHVDHFAVDRNLQGSGVAEIVLRGFAQLVAEQTPEISQITFDLHRSAGDSDIQKLSDARFALLNRMGAQEVSMRKPNTHCICVWGRWDKSRWTK</sequence>
<dbReference type="Proteomes" id="UP001265259">
    <property type="component" value="Unassembled WGS sequence"/>
</dbReference>
<organism evidence="1 2">
    <name type="scientific">Tropicimonas omnivorans</name>
    <dbReference type="NCBI Taxonomy" id="3075590"/>
    <lineage>
        <taxon>Bacteria</taxon>
        <taxon>Pseudomonadati</taxon>
        <taxon>Pseudomonadota</taxon>
        <taxon>Alphaproteobacteria</taxon>
        <taxon>Rhodobacterales</taxon>
        <taxon>Roseobacteraceae</taxon>
        <taxon>Tropicimonas</taxon>
    </lineage>
</organism>
<reference evidence="1 2" key="1">
    <citation type="submission" date="2023-09" db="EMBL/GenBank/DDBJ databases">
        <authorList>
            <person name="Rey-Velasco X."/>
        </authorList>
    </citation>
    <scope>NUCLEOTIDE SEQUENCE [LARGE SCALE GENOMIC DNA]</scope>
    <source>
        <strain evidence="1 2">F158</strain>
    </source>
</reference>
<evidence type="ECO:0008006" key="3">
    <source>
        <dbReference type="Google" id="ProtNLM"/>
    </source>
</evidence>
<proteinExistence type="predicted"/>
<accession>A0ABU3DHU0</accession>
<comment type="caution">
    <text evidence="1">The sequence shown here is derived from an EMBL/GenBank/DDBJ whole genome shotgun (WGS) entry which is preliminary data.</text>
</comment>
<dbReference type="EMBL" id="JAVRHL010000002">
    <property type="protein sequence ID" value="MDT0683099.1"/>
    <property type="molecule type" value="Genomic_DNA"/>
</dbReference>
<evidence type="ECO:0000313" key="1">
    <source>
        <dbReference type="EMBL" id="MDT0683099.1"/>
    </source>
</evidence>
<name>A0ABU3DHU0_9RHOB</name>